<comment type="caution">
    <text evidence="2">The sequence shown here is derived from an EMBL/GenBank/DDBJ whole genome shotgun (WGS) entry which is preliminary data.</text>
</comment>
<proteinExistence type="predicted"/>
<sequence length="133" mass="15596">MDKSENEGSNYLECVIESCRKIANVSKHVTINHNEIEKYIREHMILNDNIKKQLNSNNNSLDIDIKCEYDTQALNWIFVTTLMNFNFWYTTVPYMPYVYVNSNKVISKGYWAMVNAINDAIKVIFTLILNSTR</sequence>
<protein>
    <submittedName>
        <fullName evidence="2">Uncharacterized protein</fullName>
    </submittedName>
</protein>
<gene>
    <name evidence="2" type="ORF">A3Q56_06025</name>
</gene>
<name>A0A177AXC4_9BILA</name>
<accession>A0A177AXC4</accession>
<dbReference type="OrthoDB" id="6270406at2759"/>
<dbReference type="EMBL" id="LWCA01001020">
    <property type="protein sequence ID" value="OAF66152.1"/>
    <property type="molecule type" value="Genomic_DNA"/>
</dbReference>
<evidence type="ECO:0000313" key="3">
    <source>
        <dbReference type="Proteomes" id="UP000078046"/>
    </source>
</evidence>
<dbReference type="InterPro" id="IPR019438">
    <property type="entry name" value="Q_salvage"/>
</dbReference>
<organism evidence="2 3">
    <name type="scientific">Intoshia linei</name>
    <dbReference type="NCBI Taxonomy" id="1819745"/>
    <lineage>
        <taxon>Eukaryota</taxon>
        <taxon>Metazoa</taxon>
        <taxon>Spiralia</taxon>
        <taxon>Lophotrochozoa</taxon>
        <taxon>Mesozoa</taxon>
        <taxon>Orthonectida</taxon>
        <taxon>Rhopaluridae</taxon>
        <taxon>Intoshia</taxon>
    </lineage>
</organism>
<keyword evidence="1" id="KW-0812">Transmembrane</keyword>
<dbReference type="AlphaFoldDB" id="A0A177AXC4"/>
<evidence type="ECO:0000256" key="1">
    <source>
        <dbReference type="SAM" id="Phobius"/>
    </source>
</evidence>
<feature type="transmembrane region" description="Helical" evidence="1">
    <location>
        <begin position="109"/>
        <end position="129"/>
    </location>
</feature>
<evidence type="ECO:0000313" key="2">
    <source>
        <dbReference type="EMBL" id="OAF66152.1"/>
    </source>
</evidence>
<dbReference type="Proteomes" id="UP000078046">
    <property type="component" value="Unassembled WGS sequence"/>
</dbReference>
<dbReference type="Pfam" id="PF10343">
    <property type="entry name" value="Q_salvage"/>
    <property type="match status" value="1"/>
</dbReference>
<reference evidence="2 3" key="1">
    <citation type="submission" date="2016-04" db="EMBL/GenBank/DDBJ databases">
        <title>The genome of Intoshia linei affirms orthonectids as highly simplified spiralians.</title>
        <authorList>
            <person name="Mikhailov K.V."/>
            <person name="Slusarev G.S."/>
            <person name="Nikitin M.A."/>
            <person name="Logacheva M.D."/>
            <person name="Penin A."/>
            <person name="Aleoshin V."/>
            <person name="Panchin Y.V."/>
        </authorList>
    </citation>
    <scope>NUCLEOTIDE SEQUENCE [LARGE SCALE GENOMIC DNA]</scope>
    <source>
        <strain evidence="2">Intl2013</strain>
        <tissue evidence="2">Whole animal</tissue>
    </source>
</reference>
<keyword evidence="1" id="KW-0472">Membrane</keyword>
<feature type="transmembrane region" description="Helical" evidence="1">
    <location>
        <begin position="73"/>
        <end position="89"/>
    </location>
</feature>
<feature type="non-terminal residue" evidence="2">
    <location>
        <position position="133"/>
    </location>
</feature>
<keyword evidence="1" id="KW-1133">Transmembrane helix</keyword>
<keyword evidence="3" id="KW-1185">Reference proteome</keyword>